<dbReference type="AlphaFoldDB" id="A0A6J4HRS8"/>
<feature type="region of interest" description="Disordered" evidence="1">
    <location>
        <begin position="238"/>
        <end position="274"/>
    </location>
</feature>
<protein>
    <recommendedName>
        <fullName evidence="4">IPT/TIG domain-containing protein</fullName>
    </recommendedName>
</protein>
<gene>
    <name evidence="3" type="ORF">AVDCRST_MAG76-1142</name>
</gene>
<feature type="signal peptide" evidence="2">
    <location>
        <begin position="1"/>
        <end position="27"/>
    </location>
</feature>
<keyword evidence="2" id="KW-0732">Signal</keyword>
<evidence type="ECO:0000256" key="2">
    <source>
        <dbReference type="SAM" id="SignalP"/>
    </source>
</evidence>
<reference evidence="3" key="1">
    <citation type="submission" date="2020-02" db="EMBL/GenBank/DDBJ databases">
        <authorList>
            <person name="Meier V. D."/>
        </authorList>
    </citation>
    <scope>NUCLEOTIDE SEQUENCE</scope>
    <source>
        <strain evidence="3">AVDCRST_MAG76</strain>
    </source>
</reference>
<evidence type="ECO:0000313" key="3">
    <source>
        <dbReference type="EMBL" id="CAA9229274.1"/>
    </source>
</evidence>
<evidence type="ECO:0008006" key="4">
    <source>
        <dbReference type="Google" id="ProtNLM"/>
    </source>
</evidence>
<accession>A0A6J4HRS8</accession>
<feature type="chain" id="PRO_5039429862" description="IPT/TIG domain-containing protein" evidence="2">
    <location>
        <begin position="28"/>
        <end position="401"/>
    </location>
</feature>
<proteinExistence type="predicted"/>
<organism evidence="3">
    <name type="scientific">uncultured Acidimicrobiales bacterium</name>
    <dbReference type="NCBI Taxonomy" id="310071"/>
    <lineage>
        <taxon>Bacteria</taxon>
        <taxon>Bacillati</taxon>
        <taxon>Actinomycetota</taxon>
        <taxon>Acidimicrobiia</taxon>
        <taxon>Acidimicrobiales</taxon>
        <taxon>environmental samples</taxon>
    </lineage>
</organism>
<dbReference type="EMBL" id="CADCSZ010000067">
    <property type="protein sequence ID" value="CAA9229274.1"/>
    <property type="molecule type" value="Genomic_DNA"/>
</dbReference>
<sequence>MGATAWRRALAAVTLLAGTILFPTGPATPQSARAITLNPTSAPAGTTGTWAITVSGTGFPGGTRVNLRFDNQDAGVAVTNRAGAFSQPINPGRRPGGTYRVEAYPYLGPDLIAAANFTSVPPMRAYDQPSFAATGKELCGPAGPGFNWSLHVSGASWRPDTLDALRDRRVPNVVTVIFFRLTQAVARINATVRPDGTWRVDGWPVPAQPAAPAGTYTVRGIDSERTEVSLPWTVPCVTPPTVTSPKPPDTPVRTPDPPRQPDPPIIFNPPIIPDPPIIDVPPTVSDPDRLSPQPVLACSPCLGPPGFVTQLAGTGFPPGAAVTLRWTPGLGDKLVNVDATGSFSTQMLVMPGDPLGPRQATGEVAGGGPKAATPFLVVPLTVTPSGRDVAQLVRLTQLVHR</sequence>
<feature type="compositionally biased region" description="Pro residues" evidence="1">
    <location>
        <begin position="245"/>
        <end position="274"/>
    </location>
</feature>
<name>A0A6J4HRS8_9ACTN</name>
<evidence type="ECO:0000256" key="1">
    <source>
        <dbReference type="SAM" id="MobiDB-lite"/>
    </source>
</evidence>